<dbReference type="PANTHER" id="PTHR43591">
    <property type="entry name" value="METHYLTRANSFERASE"/>
    <property type="match status" value="1"/>
</dbReference>
<dbReference type="PANTHER" id="PTHR43591:SF24">
    <property type="entry name" value="2-METHOXY-6-POLYPRENYL-1,4-BENZOQUINOL METHYLASE, MITOCHONDRIAL"/>
    <property type="match status" value="1"/>
</dbReference>
<sequence length="364" mass="41686">MTRLKRKTTASAPTGRRRSTITLGAQSYVSHVGSIHSQGNYDWIDENQMTALSEHAIHAALKAAAATSSSSPSDHAPLPPATPRRKSITEFFTRRKQSFARPSEDEYREYDRLQRQHYLLKSARKANVWAPVESPKVIVDSGTGNGIWALEMASYFGQAQVLGIDIRPPPEQQSGPKNLRFVEANIMETWPMADNAVDFIFQRNMGQVIQKEMWPKVLQEMFRVLKPGGYIELVESDLWHHNAGPVQQAFDAFLQEQCKELCLDFTFTETLSQKIEEVGFSKLDHRSLDIPVGEWPQEPELKQFGFINKETQKAFLRNRKHFYVSKWGISVEEYELAVQELLEEFDEYQGFTRFHCWTATKPAA</sequence>
<dbReference type="GO" id="GO:0008168">
    <property type="term" value="F:methyltransferase activity"/>
    <property type="evidence" value="ECO:0007669"/>
    <property type="project" value="TreeGrafter"/>
</dbReference>
<name>A0A8H7BW87_9FUNG</name>
<dbReference type="AlphaFoldDB" id="A0A8H7BW87"/>
<gene>
    <name evidence="3" type="ORF">EC973_009002</name>
</gene>
<dbReference type="InterPro" id="IPR041698">
    <property type="entry name" value="Methyltransf_25"/>
</dbReference>
<dbReference type="EMBL" id="JABAYA010000082">
    <property type="protein sequence ID" value="KAF7726204.1"/>
    <property type="molecule type" value="Genomic_DNA"/>
</dbReference>
<dbReference type="Proteomes" id="UP000605846">
    <property type="component" value="Unassembled WGS sequence"/>
</dbReference>
<evidence type="ECO:0000259" key="2">
    <source>
        <dbReference type="Pfam" id="PF13649"/>
    </source>
</evidence>
<feature type="region of interest" description="Disordered" evidence="1">
    <location>
        <begin position="63"/>
        <end position="95"/>
    </location>
</feature>
<evidence type="ECO:0000313" key="3">
    <source>
        <dbReference type="EMBL" id="KAF7726204.1"/>
    </source>
</evidence>
<evidence type="ECO:0000313" key="4">
    <source>
        <dbReference type="Proteomes" id="UP000605846"/>
    </source>
</evidence>
<dbReference type="InterPro" id="IPR029063">
    <property type="entry name" value="SAM-dependent_MTases_sf"/>
</dbReference>
<organism evidence="3 4">
    <name type="scientific">Apophysomyces ossiformis</name>
    <dbReference type="NCBI Taxonomy" id="679940"/>
    <lineage>
        <taxon>Eukaryota</taxon>
        <taxon>Fungi</taxon>
        <taxon>Fungi incertae sedis</taxon>
        <taxon>Mucoromycota</taxon>
        <taxon>Mucoromycotina</taxon>
        <taxon>Mucoromycetes</taxon>
        <taxon>Mucorales</taxon>
        <taxon>Mucorineae</taxon>
        <taxon>Mucoraceae</taxon>
        <taxon>Apophysomyces</taxon>
    </lineage>
</organism>
<feature type="compositionally biased region" description="Low complexity" evidence="1">
    <location>
        <begin position="63"/>
        <end position="76"/>
    </location>
</feature>
<proteinExistence type="predicted"/>
<comment type="caution">
    <text evidence="3">The sequence shown here is derived from an EMBL/GenBank/DDBJ whole genome shotgun (WGS) entry which is preliminary data.</text>
</comment>
<dbReference type="SUPFAM" id="SSF53335">
    <property type="entry name" value="S-adenosyl-L-methionine-dependent methyltransferases"/>
    <property type="match status" value="1"/>
</dbReference>
<dbReference type="Gene3D" id="3.40.50.150">
    <property type="entry name" value="Vaccinia Virus protein VP39"/>
    <property type="match status" value="1"/>
</dbReference>
<keyword evidence="4" id="KW-1185">Reference proteome</keyword>
<dbReference type="CDD" id="cd02440">
    <property type="entry name" value="AdoMet_MTases"/>
    <property type="match status" value="1"/>
</dbReference>
<dbReference type="Pfam" id="PF13649">
    <property type="entry name" value="Methyltransf_25"/>
    <property type="match status" value="1"/>
</dbReference>
<evidence type="ECO:0000256" key="1">
    <source>
        <dbReference type="SAM" id="MobiDB-lite"/>
    </source>
</evidence>
<dbReference type="OrthoDB" id="2013972at2759"/>
<protein>
    <recommendedName>
        <fullName evidence="2">Methyltransferase domain-containing protein</fullName>
    </recommendedName>
</protein>
<accession>A0A8H7BW87</accession>
<reference evidence="3" key="1">
    <citation type="submission" date="2020-01" db="EMBL/GenBank/DDBJ databases">
        <title>Genome Sequencing of Three Apophysomyces-Like Fungal Strains Confirms a Novel Fungal Genus in the Mucoromycota with divergent Burkholderia-like Endosymbiotic Bacteria.</title>
        <authorList>
            <person name="Stajich J.E."/>
            <person name="Macias A.M."/>
            <person name="Carter-House D."/>
            <person name="Lovett B."/>
            <person name="Kasson L.R."/>
            <person name="Berry K."/>
            <person name="Grigoriev I."/>
            <person name="Chang Y."/>
            <person name="Spatafora J."/>
            <person name="Kasson M.T."/>
        </authorList>
    </citation>
    <scope>NUCLEOTIDE SEQUENCE</scope>
    <source>
        <strain evidence="3">NRRL A-21654</strain>
    </source>
</reference>
<feature type="domain" description="Methyltransferase" evidence="2">
    <location>
        <begin position="138"/>
        <end position="229"/>
    </location>
</feature>